<comment type="caution">
    <text evidence="1">The sequence shown here is derived from an EMBL/GenBank/DDBJ whole genome shotgun (WGS) entry which is preliminary data.</text>
</comment>
<protein>
    <submittedName>
        <fullName evidence="1">Uncharacterized protein</fullName>
    </submittedName>
</protein>
<evidence type="ECO:0000313" key="1">
    <source>
        <dbReference type="EMBL" id="MCI60158.1"/>
    </source>
</evidence>
<keyword evidence="2" id="KW-1185">Reference proteome</keyword>
<dbReference type="Proteomes" id="UP000265520">
    <property type="component" value="Unassembled WGS sequence"/>
</dbReference>
<dbReference type="AlphaFoldDB" id="A0A392TGL6"/>
<accession>A0A392TGL6</accession>
<dbReference type="EMBL" id="LXQA010576540">
    <property type="protein sequence ID" value="MCI60158.1"/>
    <property type="molecule type" value="Genomic_DNA"/>
</dbReference>
<reference evidence="1 2" key="1">
    <citation type="journal article" date="2018" name="Front. Plant Sci.">
        <title>Red Clover (Trifolium pratense) and Zigzag Clover (T. medium) - A Picture of Genomic Similarities and Differences.</title>
        <authorList>
            <person name="Dluhosova J."/>
            <person name="Istvanek J."/>
            <person name="Nedelnik J."/>
            <person name="Repkova J."/>
        </authorList>
    </citation>
    <scope>NUCLEOTIDE SEQUENCE [LARGE SCALE GENOMIC DNA]</scope>
    <source>
        <strain evidence="2">cv. 10/8</strain>
        <tissue evidence="1">Leaf</tissue>
    </source>
</reference>
<evidence type="ECO:0000313" key="2">
    <source>
        <dbReference type="Proteomes" id="UP000265520"/>
    </source>
</evidence>
<name>A0A392TGL6_9FABA</name>
<proteinExistence type="predicted"/>
<organism evidence="1 2">
    <name type="scientific">Trifolium medium</name>
    <dbReference type="NCBI Taxonomy" id="97028"/>
    <lineage>
        <taxon>Eukaryota</taxon>
        <taxon>Viridiplantae</taxon>
        <taxon>Streptophyta</taxon>
        <taxon>Embryophyta</taxon>
        <taxon>Tracheophyta</taxon>
        <taxon>Spermatophyta</taxon>
        <taxon>Magnoliopsida</taxon>
        <taxon>eudicotyledons</taxon>
        <taxon>Gunneridae</taxon>
        <taxon>Pentapetalae</taxon>
        <taxon>rosids</taxon>
        <taxon>fabids</taxon>
        <taxon>Fabales</taxon>
        <taxon>Fabaceae</taxon>
        <taxon>Papilionoideae</taxon>
        <taxon>50 kb inversion clade</taxon>
        <taxon>NPAAA clade</taxon>
        <taxon>Hologalegina</taxon>
        <taxon>IRL clade</taxon>
        <taxon>Trifolieae</taxon>
        <taxon>Trifolium</taxon>
    </lineage>
</organism>
<feature type="non-terminal residue" evidence="1">
    <location>
        <position position="1"/>
    </location>
</feature>
<sequence length="34" mass="3349">LALGGAIVSVDIATPPSNPVGCCSKWVVSHGAEI</sequence>